<keyword evidence="1" id="KW-0597">Phosphoprotein</keyword>
<dbReference type="InterPro" id="IPR000014">
    <property type="entry name" value="PAS"/>
</dbReference>
<reference evidence="5" key="1">
    <citation type="submission" date="2020-10" db="EMBL/GenBank/DDBJ databases">
        <authorList>
            <person name="Castelo-Branco R."/>
            <person name="Eusebio N."/>
            <person name="Adriana R."/>
            <person name="Vieira A."/>
            <person name="Brugerolle De Fraissinette N."/>
            <person name="Rezende De Castro R."/>
            <person name="Schneider M.P."/>
            <person name="Vasconcelos V."/>
            <person name="Leao P.N."/>
        </authorList>
    </citation>
    <scope>NUCLEOTIDE SEQUENCE</scope>
    <source>
        <strain evidence="5">LEGE 11467</strain>
    </source>
</reference>
<dbReference type="InterPro" id="IPR035965">
    <property type="entry name" value="PAS-like_dom_sf"/>
</dbReference>
<dbReference type="SUPFAM" id="SSF55785">
    <property type="entry name" value="PYP-like sensor domain (PAS domain)"/>
    <property type="match status" value="1"/>
</dbReference>
<dbReference type="FunFam" id="3.20.20.450:FF:000001">
    <property type="entry name" value="Cyclic di-GMP phosphodiesterase yahA"/>
    <property type="match status" value="1"/>
</dbReference>
<dbReference type="Gene3D" id="3.20.20.450">
    <property type="entry name" value="EAL domain"/>
    <property type="match status" value="1"/>
</dbReference>
<dbReference type="RefSeq" id="WP_264322053.1">
    <property type="nucleotide sequence ID" value="NZ_JADEXN010000257.1"/>
</dbReference>
<accession>A0A928VX59</accession>
<dbReference type="SUPFAM" id="SSF52172">
    <property type="entry name" value="CheY-like"/>
    <property type="match status" value="1"/>
</dbReference>
<dbReference type="Proteomes" id="UP000621799">
    <property type="component" value="Unassembled WGS sequence"/>
</dbReference>
<evidence type="ECO:0000313" key="5">
    <source>
        <dbReference type="EMBL" id="MBE9041862.1"/>
    </source>
</evidence>
<dbReference type="PROSITE" id="PS50887">
    <property type="entry name" value="GGDEF"/>
    <property type="match status" value="1"/>
</dbReference>
<dbReference type="Pfam" id="PF00563">
    <property type="entry name" value="EAL"/>
    <property type="match status" value="1"/>
</dbReference>
<dbReference type="EMBL" id="JADEXN010000257">
    <property type="protein sequence ID" value="MBE9041862.1"/>
    <property type="molecule type" value="Genomic_DNA"/>
</dbReference>
<dbReference type="PANTHER" id="PTHR44757">
    <property type="entry name" value="DIGUANYLATE CYCLASE DGCP"/>
    <property type="match status" value="1"/>
</dbReference>
<dbReference type="NCBIfam" id="TIGR00229">
    <property type="entry name" value="sensory_box"/>
    <property type="match status" value="1"/>
</dbReference>
<dbReference type="CDD" id="cd01949">
    <property type="entry name" value="GGDEF"/>
    <property type="match status" value="1"/>
</dbReference>
<dbReference type="Pfam" id="PF00990">
    <property type="entry name" value="GGDEF"/>
    <property type="match status" value="1"/>
</dbReference>
<evidence type="ECO:0000256" key="1">
    <source>
        <dbReference type="PROSITE-ProRule" id="PRU00169"/>
    </source>
</evidence>
<dbReference type="SMART" id="SM00052">
    <property type="entry name" value="EAL"/>
    <property type="match status" value="1"/>
</dbReference>
<dbReference type="AlphaFoldDB" id="A0A928VX59"/>
<feature type="domain" description="EAL" evidence="3">
    <location>
        <begin position="431"/>
        <end position="687"/>
    </location>
</feature>
<dbReference type="PROSITE" id="PS50883">
    <property type="entry name" value="EAL"/>
    <property type="match status" value="1"/>
</dbReference>
<dbReference type="InterPro" id="IPR001789">
    <property type="entry name" value="Sig_transdc_resp-reg_receiver"/>
</dbReference>
<dbReference type="Pfam" id="PF00072">
    <property type="entry name" value="Response_reg"/>
    <property type="match status" value="1"/>
</dbReference>
<feature type="modified residue" description="4-aspartylphosphate" evidence="1">
    <location>
        <position position="57"/>
    </location>
</feature>
<proteinExistence type="predicted"/>
<comment type="caution">
    <text evidence="5">The sequence shown here is derived from an EMBL/GenBank/DDBJ whole genome shotgun (WGS) entry which is preliminary data.</text>
</comment>
<dbReference type="InterPro" id="IPR052155">
    <property type="entry name" value="Biofilm_reg_signaling"/>
</dbReference>
<dbReference type="Pfam" id="PF13426">
    <property type="entry name" value="PAS_9"/>
    <property type="match status" value="1"/>
</dbReference>
<dbReference type="InterPro" id="IPR043128">
    <property type="entry name" value="Rev_trsase/Diguanyl_cyclase"/>
</dbReference>
<dbReference type="InterPro" id="IPR011006">
    <property type="entry name" value="CheY-like_superfamily"/>
</dbReference>
<dbReference type="SUPFAM" id="SSF141868">
    <property type="entry name" value="EAL domain-like"/>
    <property type="match status" value="1"/>
</dbReference>
<evidence type="ECO:0000259" key="2">
    <source>
        <dbReference type="PROSITE" id="PS50110"/>
    </source>
</evidence>
<dbReference type="Gene3D" id="3.40.50.2300">
    <property type="match status" value="1"/>
</dbReference>
<sequence>MNETLNVLIVEDSEDDALLLLRELRRGQFDPNWERVQTGESLRKMLTTRTWDAIVSDYSLPGFNAPAALEIVKQSQLDIPFIVISGAIGERSAVEMMKAGAHDYLMKDNLTRLPEAIRRELRDARIRAERQQAQVVLKQQQAAIEAAIDGIAILQGDTYLYTNQAHLKLFGYQSSQELVGKSWRLLYSPEEVERFEREIFPVLESERAWQGEVTAKRKDGSIFSQGLSLTLTEDERMISVCRDISNLKHTQDLLIYNTLHDPLTGLPNRKLLLERLELAINRAKRIENYQYAVLFLDLDRFKVVNDSLGHFVGDKLLVTISQKLKMHLRNTDLVARLGGDEFVILLEDIDSPEDVIQVVDRILAACQTPFEIDGYEIFTGFSIGIVMGNPDYHEAASVMRDADIAMYRAKAASKNSSQFFDAAMHTQVLNRVALETDLRKALEREEFVVYYQPIFDLQENQPIGFEALVRWQHPTRGFIPPDEFISVAEETGSIVHLDRWVLEKACQQIANWNQKFALNSPLKISINLSVQDLHQASLIREIDRVLAETELAGNCLTLEITESLLISEIDRTVDLLAQFASREIEVGIDDFGTGYSSLGYLHRFPVNNLKIDRSFVARFGSGNREDRVVDTIVTLGKQLGLSVTAEGIETTQQLEQLQKLGCEFGQGYLFSKPLAAAEIERLYFSNRSSAGSTAPKAFPCAS</sequence>
<dbReference type="PANTHER" id="PTHR44757:SF2">
    <property type="entry name" value="BIOFILM ARCHITECTURE MAINTENANCE PROTEIN MBAA"/>
    <property type="match status" value="1"/>
</dbReference>
<organism evidence="5 6">
    <name type="scientific">Zarconia navalis LEGE 11467</name>
    <dbReference type="NCBI Taxonomy" id="1828826"/>
    <lineage>
        <taxon>Bacteria</taxon>
        <taxon>Bacillati</taxon>
        <taxon>Cyanobacteriota</taxon>
        <taxon>Cyanophyceae</taxon>
        <taxon>Oscillatoriophycideae</taxon>
        <taxon>Oscillatoriales</taxon>
        <taxon>Oscillatoriales incertae sedis</taxon>
        <taxon>Zarconia</taxon>
        <taxon>Zarconia navalis</taxon>
    </lineage>
</organism>
<dbReference type="SUPFAM" id="SSF55073">
    <property type="entry name" value="Nucleotide cyclase"/>
    <property type="match status" value="1"/>
</dbReference>
<dbReference type="NCBIfam" id="TIGR00254">
    <property type="entry name" value="GGDEF"/>
    <property type="match status" value="1"/>
</dbReference>
<dbReference type="InterPro" id="IPR035919">
    <property type="entry name" value="EAL_sf"/>
</dbReference>
<dbReference type="Gene3D" id="3.30.450.20">
    <property type="entry name" value="PAS domain"/>
    <property type="match status" value="1"/>
</dbReference>
<dbReference type="CDD" id="cd00130">
    <property type="entry name" value="PAS"/>
    <property type="match status" value="1"/>
</dbReference>
<dbReference type="CDD" id="cd00156">
    <property type="entry name" value="REC"/>
    <property type="match status" value="1"/>
</dbReference>
<gene>
    <name evidence="5" type="ORF">IQ235_13845</name>
</gene>
<evidence type="ECO:0000259" key="4">
    <source>
        <dbReference type="PROSITE" id="PS50887"/>
    </source>
</evidence>
<dbReference type="GO" id="GO:0000160">
    <property type="term" value="P:phosphorelay signal transduction system"/>
    <property type="evidence" value="ECO:0007669"/>
    <property type="project" value="InterPro"/>
</dbReference>
<feature type="domain" description="GGDEF" evidence="4">
    <location>
        <begin position="289"/>
        <end position="422"/>
    </location>
</feature>
<dbReference type="SMART" id="SM00267">
    <property type="entry name" value="GGDEF"/>
    <property type="match status" value="1"/>
</dbReference>
<dbReference type="InterPro" id="IPR000160">
    <property type="entry name" value="GGDEF_dom"/>
</dbReference>
<dbReference type="PROSITE" id="PS50110">
    <property type="entry name" value="RESPONSE_REGULATORY"/>
    <property type="match status" value="1"/>
</dbReference>
<name>A0A928VX59_9CYAN</name>
<evidence type="ECO:0000259" key="3">
    <source>
        <dbReference type="PROSITE" id="PS50883"/>
    </source>
</evidence>
<keyword evidence="6" id="KW-1185">Reference proteome</keyword>
<dbReference type="CDD" id="cd01948">
    <property type="entry name" value="EAL"/>
    <property type="match status" value="1"/>
</dbReference>
<protein>
    <submittedName>
        <fullName evidence="5">EAL domain-containing protein</fullName>
    </submittedName>
</protein>
<evidence type="ECO:0000313" key="6">
    <source>
        <dbReference type="Proteomes" id="UP000621799"/>
    </source>
</evidence>
<dbReference type="InterPro" id="IPR029787">
    <property type="entry name" value="Nucleotide_cyclase"/>
</dbReference>
<feature type="domain" description="Response regulatory" evidence="2">
    <location>
        <begin position="6"/>
        <end position="122"/>
    </location>
</feature>
<dbReference type="InterPro" id="IPR001633">
    <property type="entry name" value="EAL_dom"/>
</dbReference>
<dbReference type="SMART" id="SM00448">
    <property type="entry name" value="REC"/>
    <property type="match status" value="1"/>
</dbReference>
<dbReference type="Gene3D" id="3.30.70.270">
    <property type="match status" value="1"/>
</dbReference>
<dbReference type="SMART" id="SM00091">
    <property type="entry name" value="PAS"/>
    <property type="match status" value="1"/>
</dbReference>